<gene>
    <name evidence="1" type="ORF">BPOR_0521g00050</name>
</gene>
<dbReference type="AlphaFoldDB" id="A0A4Z1KE49"/>
<evidence type="ECO:0000313" key="2">
    <source>
        <dbReference type="Proteomes" id="UP000297280"/>
    </source>
</evidence>
<keyword evidence="2" id="KW-1185">Reference proteome</keyword>
<dbReference type="Proteomes" id="UP000297280">
    <property type="component" value="Unassembled WGS sequence"/>
</dbReference>
<dbReference type="EMBL" id="PQXO01000520">
    <property type="protein sequence ID" value="TGO84311.1"/>
    <property type="molecule type" value="Genomic_DNA"/>
</dbReference>
<comment type="caution">
    <text evidence="1">The sequence shown here is derived from an EMBL/GenBank/DDBJ whole genome shotgun (WGS) entry which is preliminary data.</text>
</comment>
<accession>A0A4Z1KE49</accession>
<sequence length="338" mass="37964">MDFEKDIKKDIEKDSFSSASSFTDEKATPGPVVAPKFCFSRLALRLFPKSRSGSSKSNCFAGFNANGSSQSLPNRLATSKGVQEKESGAASVTVGLIFSDFPSIAPFKDHYAIKTTSNTHLILEKDWVHGQAKPLLDIVFGKDSFQDNSAYPAAILPDYDLTVLAMFVQWINDCAHRSMNTHHMFKERVCTRQERVQTIDIIMEILFFAEQYALHEFQDDILEVLISSCKEDNLPLDVSHAYNCHERTTPNSKTRAFFIDLVAFIIQEIDTSRNGKKKKATLNCDLSSNNKKTLVKLIQLLEGSKIRSSRGKLSDPRDAPVCVYHYHGDKEECPHKAL</sequence>
<dbReference type="OrthoDB" id="3520682at2759"/>
<organism evidence="1 2">
    <name type="scientific">Botrytis porri</name>
    <dbReference type="NCBI Taxonomy" id="87229"/>
    <lineage>
        <taxon>Eukaryota</taxon>
        <taxon>Fungi</taxon>
        <taxon>Dikarya</taxon>
        <taxon>Ascomycota</taxon>
        <taxon>Pezizomycotina</taxon>
        <taxon>Leotiomycetes</taxon>
        <taxon>Helotiales</taxon>
        <taxon>Sclerotiniaceae</taxon>
        <taxon>Botrytis</taxon>
    </lineage>
</organism>
<proteinExistence type="predicted"/>
<evidence type="ECO:0000313" key="1">
    <source>
        <dbReference type="EMBL" id="TGO84311.1"/>
    </source>
</evidence>
<reference evidence="1 2" key="1">
    <citation type="submission" date="2017-12" db="EMBL/GenBank/DDBJ databases">
        <title>Comparative genomics of Botrytis spp.</title>
        <authorList>
            <person name="Valero-Jimenez C.A."/>
            <person name="Tapia P."/>
            <person name="Veloso J."/>
            <person name="Silva-Moreno E."/>
            <person name="Staats M."/>
            <person name="Valdes J.H."/>
            <person name="Van Kan J.A.L."/>
        </authorList>
    </citation>
    <scope>NUCLEOTIDE SEQUENCE [LARGE SCALE GENOMIC DNA]</scope>
    <source>
        <strain evidence="1 2">MUCL3349</strain>
    </source>
</reference>
<protein>
    <submittedName>
        <fullName evidence="1">Uncharacterized protein</fullName>
    </submittedName>
</protein>
<name>A0A4Z1KE49_9HELO</name>